<sequence length="149" mass="17194">MTIDMIALDTDVLAIYHIFHNDQRYNATRGFFDKIGDQIKAITIFNLLELCGILTTAIRKEDSMTLFHKYLTAEDTQILFPRFTANEEKDFWATLVSECLSRIQRGLRLGDSVILWTLETNNIDTIITWNTKHFTGKTSVKVLTPSEFL</sequence>
<protein>
    <recommendedName>
        <fullName evidence="3">PIN domain-containing protein</fullName>
    </recommendedName>
</protein>
<evidence type="ECO:0008006" key="3">
    <source>
        <dbReference type="Google" id="ProtNLM"/>
    </source>
</evidence>
<comment type="caution">
    <text evidence="1">The sequence shown here is derived from an EMBL/GenBank/DDBJ whole genome shotgun (WGS) entry which is preliminary data.</text>
</comment>
<dbReference type="OrthoDB" id="1723569at2"/>
<dbReference type="EMBL" id="BAFH01000004">
    <property type="protein sequence ID" value="GAB63572.1"/>
    <property type="molecule type" value="Genomic_DNA"/>
</dbReference>
<dbReference type="AlphaFoldDB" id="I3IPC7"/>
<dbReference type="Proteomes" id="UP000002985">
    <property type="component" value="Unassembled WGS sequence"/>
</dbReference>
<gene>
    <name evidence="1" type="ORF">KSU1_D0263</name>
</gene>
<proteinExistence type="predicted"/>
<name>I3IPC7_9BACT</name>
<dbReference type="SUPFAM" id="SSF88723">
    <property type="entry name" value="PIN domain-like"/>
    <property type="match status" value="1"/>
</dbReference>
<accession>I3IPC7</accession>
<dbReference type="InterPro" id="IPR029060">
    <property type="entry name" value="PIN-like_dom_sf"/>
</dbReference>
<evidence type="ECO:0000313" key="1">
    <source>
        <dbReference type="EMBL" id="GAB63572.1"/>
    </source>
</evidence>
<organism evidence="1 2">
    <name type="scientific">Candidatus Jettenia caeni</name>
    <dbReference type="NCBI Taxonomy" id="247490"/>
    <lineage>
        <taxon>Bacteria</taxon>
        <taxon>Pseudomonadati</taxon>
        <taxon>Planctomycetota</taxon>
        <taxon>Candidatus Brocadiia</taxon>
        <taxon>Candidatus Brocadiales</taxon>
        <taxon>Candidatus Brocadiaceae</taxon>
        <taxon>Candidatus Jettenia</taxon>
    </lineage>
</organism>
<evidence type="ECO:0000313" key="2">
    <source>
        <dbReference type="Proteomes" id="UP000002985"/>
    </source>
</evidence>
<reference evidence="1 2" key="1">
    <citation type="journal article" date="2012" name="FEBS Lett.">
        <title>Anammox organism KSU-1 expresses a NirK-type copper-containing nitrite reductase instead of a NirS-type with cytochrome cd1.</title>
        <authorList>
            <person name="Hira D."/>
            <person name="Toh H."/>
            <person name="Migita C.T."/>
            <person name="Okubo H."/>
            <person name="Nishiyama T."/>
            <person name="Hattori M."/>
            <person name="Furukawa K."/>
            <person name="Fujii T."/>
        </authorList>
    </citation>
    <scope>NUCLEOTIDE SEQUENCE [LARGE SCALE GENOMIC DNA]</scope>
</reference>
<dbReference type="eggNOG" id="COG1848">
    <property type="taxonomic scope" value="Bacteria"/>
</dbReference>
<keyword evidence="2" id="KW-1185">Reference proteome</keyword>